<dbReference type="EMBL" id="BK032623">
    <property type="protein sequence ID" value="DAF51854.1"/>
    <property type="molecule type" value="Genomic_DNA"/>
</dbReference>
<proteinExistence type="predicted"/>
<organism evidence="1">
    <name type="scientific">Podoviridae sp. ctf5T2</name>
    <dbReference type="NCBI Taxonomy" id="2827743"/>
    <lineage>
        <taxon>Viruses</taxon>
        <taxon>Duplodnaviria</taxon>
        <taxon>Heunggongvirae</taxon>
        <taxon>Uroviricota</taxon>
        <taxon>Caudoviricetes</taxon>
    </lineage>
</organism>
<protein>
    <submittedName>
        <fullName evidence="1">Uncharacterized protein</fullName>
    </submittedName>
</protein>
<evidence type="ECO:0000313" key="1">
    <source>
        <dbReference type="EMBL" id="DAF51854.1"/>
    </source>
</evidence>
<name>A0A8S5SLK7_9CAUD</name>
<sequence>MYKVLLCQFITSLYLFVDCIVLQLNCNVNSFTVKFEKNN</sequence>
<reference evidence="1" key="1">
    <citation type="journal article" date="2021" name="Proc. Natl. Acad. Sci. U.S.A.">
        <title>A Catalog of Tens of Thousands of Viruses from Human Metagenomes Reveals Hidden Associations with Chronic Diseases.</title>
        <authorList>
            <person name="Tisza M.J."/>
            <person name="Buck C.B."/>
        </authorList>
    </citation>
    <scope>NUCLEOTIDE SEQUENCE</scope>
    <source>
        <strain evidence="1">Ctf5T2</strain>
    </source>
</reference>
<accession>A0A8S5SLK7</accession>